<evidence type="ECO:0000313" key="4">
    <source>
        <dbReference type="Proteomes" id="UP000225706"/>
    </source>
</evidence>
<sequence>MELETLQKDLDAELRLLAYKQENGKGIVDKANATTIGRHRDALVCLAKEAQEIKLKFEEKKIAKGEQMDEVCAWSNEIDKVIEGVDPEIEYLGKCLREANKSWRDINSEGEESDGASESKRKNDRNDWNARVPPPRGRSYQVQQQASERQMRGWVYCDDTNDTSANYTKVLVVGDCKRILSQKQLCFNCTSDKHRADSCRSRGCHNCQRRHHTSICDHPPSGHTTRGRFMTAQNKGTGRVVYPVVVGEVNEIKCRALLDTGVGSSYESSAILEHLGNKPLREEFKRLEMMLRSTNKVIGVHSVTIGSLDGKFRLETEVTRVDRSTLLSLDNPGYAEILEKYPYLGGVYMADRDEKPELPVHIILGASEYAKIKTETIPKIGRAGEPVAELTKFGWTIMSPGKEVDLSNMFLTQTTAANYEQLCKLDVLGLCDTPSGDQADVYEEFKEQLTRGPEGCTNTGKRQGCREIALDHRLAIQASEILRFTRALFGLAPSPFLLGGVIKQHLEACRTENPDLVREIEKTLYVDDLISGGPTVKAAREVKAGVTHVFNQASFKLHKWHSNVPAVESPGESLSEDTTFAKEQLGAPQEGGGSILGLPWNKRQDTIEINFPTDRTQVTKRGILAKIARVYHPLGLAAPMTLSGKLLYRDACDLKVGWDAQLPGQLGTKWSRWEAQLPVSISVPRAIPQHFEEISNIELHCFGEESRRGVSAAVYGVISQPSGDSVGLMAAKARLAKQDLAIPRLELVSGHMATNLIVNVKVALEGFPVGNMFCWLDSSVALHWIKGAGSYKQFVSNRGQKIQQHPEVNWRHVGTKDNPDKLGSRSGSVENEELWWRGLEWLLDRERWPADIKTTATPDSQAEAKVIREVFAVAQAKTDILDALLVNVGEVVLIKSDDKNRGKWKVGIVTELIKGRDGVVRGAKLRTGTSHLERAVQQLYPLELSCDRPGDGDRPPTTELRIEAPAFRPSRDAAVAARLRMEDLAHDEEGD</sequence>
<evidence type="ECO:0000256" key="1">
    <source>
        <dbReference type="SAM" id="MobiDB-lite"/>
    </source>
</evidence>
<keyword evidence="4" id="KW-1185">Reference proteome</keyword>
<dbReference type="EMBL" id="LSMT01000073">
    <property type="protein sequence ID" value="PFX28961.1"/>
    <property type="molecule type" value="Genomic_DNA"/>
</dbReference>
<dbReference type="OrthoDB" id="5986166at2759"/>
<name>A0A2B4SGF1_STYPI</name>
<evidence type="ECO:0000313" key="3">
    <source>
        <dbReference type="EMBL" id="PFX28961.1"/>
    </source>
</evidence>
<feature type="domain" description="DUF5641" evidence="2">
    <location>
        <begin position="886"/>
        <end position="942"/>
    </location>
</feature>
<evidence type="ECO:0000259" key="2">
    <source>
        <dbReference type="Pfam" id="PF18701"/>
    </source>
</evidence>
<organism evidence="3 4">
    <name type="scientific">Stylophora pistillata</name>
    <name type="common">Smooth cauliflower coral</name>
    <dbReference type="NCBI Taxonomy" id="50429"/>
    <lineage>
        <taxon>Eukaryota</taxon>
        <taxon>Metazoa</taxon>
        <taxon>Cnidaria</taxon>
        <taxon>Anthozoa</taxon>
        <taxon>Hexacorallia</taxon>
        <taxon>Scleractinia</taxon>
        <taxon>Astrocoeniina</taxon>
        <taxon>Pocilloporidae</taxon>
        <taxon>Stylophora</taxon>
    </lineage>
</organism>
<gene>
    <name evidence="3" type="ORF">AWC38_SpisGene6275</name>
</gene>
<comment type="caution">
    <text evidence="3">The sequence shown here is derived from an EMBL/GenBank/DDBJ whole genome shotgun (WGS) entry which is preliminary data.</text>
</comment>
<feature type="compositionally biased region" description="Basic and acidic residues" evidence="1">
    <location>
        <begin position="117"/>
        <end position="128"/>
    </location>
</feature>
<dbReference type="Proteomes" id="UP000225706">
    <property type="component" value="Unassembled WGS sequence"/>
</dbReference>
<dbReference type="InterPro" id="IPR008042">
    <property type="entry name" value="Retrotrans_Pao"/>
</dbReference>
<accession>A0A2B4SGF1</accession>
<dbReference type="Pfam" id="PF18701">
    <property type="entry name" value="DUF5641"/>
    <property type="match status" value="1"/>
</dbReference>
<feature type="region of interest" description="Disordered" evidence="1">
    <location>
        <begin position="107"/>
        <end position="145"/>
    </location>
</feature>
<dbReference type="PANTHER" id="PTHR47331">
    <property type="entry name" value="PHD-TYPE DOMAIN-CONTAINING PROTEIN"/>
    <property type="match status" value="1"/>
</dbReference>
<proteinExistence type="predicted"/>
<protein>
    <recommendedName>
        <fullName evidence="2">DUF5641 domain-containing protein</fullName>
    </recommendedName>
</protein>
<dbReference type="InterPro" id="IPR040676">
    <property type="entry name" value="DUF5641"/>
</dbReference>
<dbReference type="Pfam" id="PF05380">
    <property type="entry name" value="Peptidase_A17"/>
    <property type="match status" value="1"/>
</dbReference>
<reference evidence="4" key="1">
    <citation type="journal article" date="2017" name="bioRxiv">
        <title>Comparative analysis of the genomes of Stylophora pistillata and Acropora digitifera provides evidence for extensive differences between species of corals.</title>
        <authorList>
            <person name="Voolstra C.R."/>
            <person name="Li Y."/>
            <person name="Liew Y.J."/>
            <person name="Baumgarten S."/>
            <person name="Zoccola D."/>
            <person name="Flot J.-F."/>
            <person name="Tambutte S."/>
            <person name="Allemand D."/>
            <person name="Aranda M."/>
        </authorList>
    </citation>
    <scope>NUCLEOTIDE SEQUENCE [LARGE SCALE GENOMIC DNA]</scope>
</reference>
<dbReference type="AlphaFoldDB" id="A0A2B4SGF1"/>